<dbReference type="EMBL" id="LAZR01001595">
    <property type="protein sequence ID" value="KKN42224.1"/>
    <property type="molecule type" value="Genomic_DNA"/>
</dbReference>
<organism evidence="1">
    <name type="scientific">marine sediment metagenome</name>
    <dbReference type="NCBI Taxonomy" id="412755"/>
    <lineage>
        <taxon>unclassified sequences</taxon>
        <taxon>metagenomes</taxon>
        <taxon>ecological metagenomes</taxon>
    </lineage>
</organism>
<comment type="caution">
    <text evidence="1">The sequence shown here is derived from an EMBL/GenBank/DDBJ whole genome shotgun (WGS) entry which is preliminary data.</text>
</comment>
<reference evidence="1" key="1">
    <citation type="journal article" date="2015" name="Nature">
        <title>Complex archaea that bridge the gap between prokaryotes and eukaryotes.</title>
        <authorList>
            <person name="Spang A."/>
            <person name="Saw J.H."/>
            <person name="Jorgensen S.L."/>
            <person name="Zaremba-Niedzwiedzka K."/>
            <person name="Martijn J."/>
            <person name="Lind A.E."/>
            <person name="van Eijk R."/>
            <person name="Schleper C."/>
            <person name="Guy L."/>
            <person name="Ettema T.J."/>
        </authorList>
    </citation>
    <scope>NUCLEOTIDE SEQUENCE</scope>
</reference>
<proteinExistence type="predicted"/>
<dbReference type="AlphaFoldDB" id="A0A0F9QI90"/>
<evidence type="ECO:0000313" key="1">
    <source>
        <dbReference type="EMBL" id="KKN42224.1"/>
    </source>
</evidence>
<accession>A0A0F9QI90</accession>
<name>A0A0F9QI90_9ZZZZ</name>
<protein>
    <submittedName>
        <fullName evidence="1">Uncharacterized protein</fullName>
    </submittedName>
</protein>
<sequence length="504" mass="59588">MTLQGIFNILDLYLIEIELFYNDVDHYFREHISNSLKIGAITVDNIEIVLKDVVLFLIDRFEELGLKRLKVKNRFSNQFLELKDQEKKSITSLNELYKIKLAPLIYEILLEQIVYYLVDPKAASILLNFRGKGSQVKQHGGRGFLLLEFMIELKQLRSLFEQSPEKMENLRKYIQIRDKIIIKFCSNKNKIESLEDLKNSRDKLQLLYLIHRIIDFFDIQSFFDFTHIEQYLEGHFEDCLEDIPLISLKNPDLCFCGIYLARHLKVNIDKEKIKQFLEDVYEDQREEFEAPILEATDGLYYYFKSISMANLEFSDTLIEDIVKAEEKFFKPSYLREVDTSQLVIILKIYSLLGILNRIDPQNIQALKDEIEGRITPDGIKQSRDGFVTSEATYYVLFYHYMNYTLDKLKDHDILNSIISRIYRNIELLDFSIDMSHDLISEIFYSCESLRLFNCIETKEMIIHLAKFMFPPEVVNKILASDIESRSKARFRHTRIDRITGEAIY</sequence>
<gene>
    <name evidence="1" type="ORF">LCGC14_0715490</name>
</gene>